<dbReference type="InterPro" id="IPR021858">
    <property type="entry name" value="Fun_TF"/>
</dbReference>
<feature type="domain" description="Zn(2)-C6 fungal-type" evidence="2">
    <location>
        <begin position="12"/>
        <end position="42"/>
    </location>
</feature>
<dbReference type="Pfam" id="PF11951">
    <property type="entry name" value="Fungal_trans_2"/>
    <property type="match status" value="1"/>
</dbReference>
<proteinExistence type="predicted"/>
<name>A0A6A5YXA9_9PLEO</name>
<dbReference type="PANTHER" id="PTHR47784">
    <property type="entry name" value="STEROL UPTAKE CONTROL PROTEIN 2"/>
    <property type="match status" value="1"/>
</dbReference>
<accession>A0A6A5YXA9</accession>
<keyword evidence="1" id="KW-0539">Nucleus</keyword>
<dbReference type="GO" id="GO:0008270">
    <property type="term" value="F:zinc ion binding"/>
    <property type="evidence" value="ECO:0007669"/>
    <property type="project" value="InterPro"/>
</dbReference>
<evidence type="ECO:0000313" key="4">
    <source>
        <dbReference type="Proteomes" id="UP000799770"/>
    </source>
</evidence>
<evidence type="ECO:0000313" key="3">
    <source>
        <dbReference type="EMBL" id="KAF2111483.1"/>
    </source>
</evidence>
<dbReference type="EMBL" id="ML977334">
    <property type="protein sequence ID" value="KAF2111483.1"/>
    <property type="molecule type" value="Genomic_DNA"/>
</dbReference>
<dbReference type="Pfam" id="PF00172">
    <property type="entry name" value="Zn_clus"/>
    <property type="match status" value="1"/>
</dbReference>
<gene>
    <name evidence="3" type="ORF">BDV96DRAFT_582242</name>
</gene>
<dbReference type="OrthoDB" id="416217at2759"/>
<evidence type="ECO:0000256" key="1">
    <source>
        <dbReference type="ARBA" id="ARBA00023242"/>
    </source>
</evidence>
<dbReference type="InterPro" id="IPR036864">
    <property type="entry name" value="Zn2-C6_fun-type_DNA-bd_sf"/>
</dbReference>
<dbReference type="InterPro" id="IPR053157">
    <property type="entry name" value="Sterol_Uptake_Regulator"/>
</dbReference>
<dbReference type="CDD" id="cd00067">
    <property type="entry name" value="GAL4"/>
    <property type="match status" value="1"/>
</dbReference>
<sequence length="388" mass="43534">MARQFHSKSRFGCTVCKKRRVKVDERQPICRGCARLRLECNYSHPRPSTTPESTSSTPLSMSLELEQSVSHVAEDHSASQSRPGFDLLDLTLMHHYATNTCQHLFTGDRQAQVWQHYIPNLGASNGVLMHGILAVTALHQAWKNPLDRDLYRTRALHHHGIGLPLFKSMVASASPETAEIIVAYVILLGIWIYASPDMTREQLSLDDVLSTVETVRTGRSVFHIYRDVVITTPIGIFLIPPCREPLLGRQVSLAHEALETLRKQVENPSEGKAVGHLQMLMDRYLAGADHTRSAAGWMASVGEDYWARLRGHHPHALLIFAYSCLLAYASEHACWWLTGWSERILLACSKALSPADKETINWDSHEQLIRTLGVELASLAKHRDEKSG</sequence>
<dbReference type="SUPFAM" id="SSF57701">
    <property type="entry name" value="Zn2/Cys6 DNA-binding domain"/>
    <property type="match status" value="1"/>
</dbReference>
<dbReference type="Gene3D" id="4.10.240.10">
    <property type="entry name" value="Zn(2)-C6 fungal-type DNA-binding domain"/>
    <property type="match status" value="1"/>
</dbReference>
<dbReference type="AlphaFoldDB" id="A0A6A5YXA9"/>
<dbReference type="Proteomes" id="UP000799770">
    <property type="component" value="Unassembled WGS sequence"/>
</dbReference>
<protein>
    <recommendedName>
        <fullName evidence="2">Zn(2)-C6 fungal-type domain-containing protein</fullName>
    </recommendedName>
</protein>
<dbReference type="GO" id="GO:0001228">
    <property type="term" value="F:DNA-binding transcription activator activity, RNA polymerase II-specific"/>
    <property type="evidence" value="ECO:0007669"/>
    <property type="project" value="TreeGrafter"/>
</dbReference>
<reference evidence="3" key="1">
    <citation type="journal article" date="2020" name="Stud. Mycol.">
        <title>101 Dothideomycetes genomes: a test case for predicting lifestyles and emergence of pathogens.</title>
        <authorList>
            <person name="Haridas S."/>
            <person name="Albert R."/>
            <person name="Binder M."/>
            <person name="Bloem J."/>
            <person name="Labutti K."/>
            <person name="Salamov A."/>
            <person name="Andreopoulos B."/>
            <person name="Baker S."/>
            <person name="Barry K."/>
            <person name="Bills G."/>
            <person name="Bluhm B."/>
            <person name="Cannon C."/>
            <person name="Castanera R."/>
            <person name="Culley D."/>
            <person name="Daum C."/>
            <person name="Ezra D."/>
            <person name="Gonzalez J."/>
            <person name="Henrissat B."/>
            <person name="Kuo A."/>
            <person name="Liang C."/>
            <person name="Lipzen A."/>
            <person name="Lutzoni F."/>
            <person name="Magnuson J."/>
            <person name="Mondo S."/>
            <person name="Nolan M."/>
            <person name="Ohm R."/>
            <person name="Pangilinan J."/>
            <person name="Park H.-J."/>
            <person name="Ramirez L."/>
            <person name="Alfaro M."/>
            <person name="Sun H."/>
            <person name="Tritt A."/>
            <person name="Yoshinaga Y."/>
            <person name="Zwiers L.-H."/>
            <person name="Turgeon B."/>
            <person name="Goodwin S."/>
            <person name="Spatafora J."/>
            <person name="Crous P."/>
            <person name="Grigoriev I."/>
        </authorList>
    </citation>
    <scope>NUCLEOTIDE SEQUENCE</scope>
    <source>
        <strain evidence="3">CBS 627.86</strain>
    </source>
</reference>
<dbReference type="InterPro" id="IPR001138">
    <property type="entry name" value="Zn2Cys6_DnaBD"/>
</dbReference>
<evidence type="ECO:0000259" key="2">
    <source>
        <dbReference type="PROSITE" id="PS50048"/>
    </source>
</evidence>
<keyword evidence="4" id="KW-1185">Reference proteome</keyword>
<organism evidence="3 4">
    <name type="scientific">Lophiotrema nucula</name>
    <dbReference type="NCBI Taxonomy" id="690887"/>
    <lineage>
        <taxon>Eukaryota</taxon>
        <taxon>Fungi</taxon>
        <taxon>Dikarya</taxon>
        <taxon>Ascomycota</taxon>
        <taxon>Pezizomycotina</taxon>
        <taxon>Dothideomycetes</taxon>
        <taxon>Pleosporomycetidae</taxon>
        <taxon>Pleosporales</taxon>
        <taxon>Lophiotremataceae</taxon>
        <taxon>Lophiotrema</taxon>
    </lineage>
</organism>
<dbReference type="PANTHER" id="PTHR47784:SF5">
    <property type="entry name" value="STEROL UPTAKE CONTROL PROTEIN 2"/>
    <property type="match status" value="1"/>
</dbReference>
<dbReference type="SMART" id="SM00066">
    <property type="entry name" value="GAL4"/>
    <property type="match status" value="1"/>
</dbReference>
<dbReference type="PROSITE" id="PS50048">
    <property type="entry name" value="ZN2_CY6_FUNGAL_2"/>
    <property type="match status" value="1"/>
</dbReference>